<comment type="function">
    <text evidence="17">Core subunit of the mitochondrial membrane respiratory chain NADH dehydrogenase (Complex I) which catalyzes electron transfer from NADH through the respiratory chain, using ubiquinone as an electron acceptor.</text>
</comment>
<dbReference type="InterPro" id="IPR039428">
    <property type="entry name" value="NUOK/Mnh_C1-like"/>
</dbReference>
<dbReference type="GO" id="GO:0016651">
    <property type="term" value="F:oxidoreductase activity, acting on NAD(P)H"/>
    <property type="evidence" value="ECO:0007669"/>
    <property type="project" value="InterPro"/>
</dbReference>
<dbReference type="AlphaFoldDB" id="A0A346RJU8"/>
<dbReference type="GO" id="GO:0042773">
    <property type="term" value="P:ATP synthesis coupled electron transport"/>
    <property type="evidence" value="ECO:0007669"/>
    <property type="project" value="UniProtKB-UniRule"/>
</dbReference>
<evidence type="ECO:0000256" key="2">
    <source>
        <dbReference type="ARBA" id="ARBA00004225"/>
    </source>
</evidence>
<comment type="subcellular location">
    <subcellularLocation>
        <location evidence="17">Mitochondrion inner membrane</location>
        <topology evidence="17">Multi-pass membrane protein</topology>
    </subcellularLocation>
    <subcellularLocation>
        <location evidence="2">Mitochondrion membrane</location>
        <topology evidence="2">Multi-pass membrane protein</topology>
    </subcellularLocation>
</comment>
<dbReference type="EC" id="7.1.1.2" evidence="4 17"/>
<evidence type="ECO:0000256" key="5">
    <source>
        <dbReference type="ARBA" id="ARBA00016612"/>
    </source>
</evidence>
<evidence type="ECO:0000256" key="3">
    <source>
        <dbReference type="ARBA" id="ARBA00010519"/>
    </source>
</evidence>
<evidence type="ECO:0000256" key="9">
    <source>
        <dbReference type="ARBA" id="ARBA00022967"/>
    </source>
</evidence>
<dbReference type="GO" id="GO:0005743">
    <property type="term" value="C:mitochondrial inner membrane"/>
    <property type="evidence" value="ECO:0007669"/>
    <property type="project" value="UniProtKB-SubCell"/>
</dbReference>
<keyword evidence="11 17" id="KW-1133">Transmembrane helix</keyword>
<name>A0A346RJU8_9COLE</name>
<evidence type="ECO:0000256" key="15">
    <source>
        <dbReference type="ARBA" id="ARBA00023136"/>
    </source>
</evidence>
<comment type="similarity">
    <text evidence="3 17">Belongs to the complex I subunit 4L family.</text>
</comment>
<evidence type="ECO:0000256" key="12">
    <source>
        <dbReference type="ARBA" id="ARBA00023027"/>
    </source>
</evidence>
<evidence type="ECO:0000256" key="1">
    <source>
        <dbReference type="ARBA" id="ARBA00003257"/>
    </source>
</evidence>
<feature type="transmembrane region" description="Helical" evidence="17">
    <location>
        <begin position="52"/>
        <end position="77"/>
    </location>
</feature>
<organism evidence="18">
    <name type="scientific">Staphylinoidea sp. 6 KM-2017</name>
    <dbReference type="NCBI Taxonomy" id="2219460"/>
    <lineage>
        <taxon>Eukaryota</taxon>
        <taxon>Metazoa</taxon>
        <taxon>Ecdysozoa</taxon>
        <taxon>Arthropoda</taxon>
        <taxon>Hexapoda</taxon>
        <taxon>Insecta</taxon>
        <taxon>Pterygota</taxon>
        <taxon>Neoptera</taxon>
        <taxon>Endopterygota</taxon>
        <taxon>Coleoptera</taxon>
        <taxon>Polyphaga</taxon>
        <taxon>Staphyliniformia</taxon>
    </lineage>
</organism>
<dbReference type="EMBL" id="MG193495">
    <property type="protein sequence ID" value="AXS66345.1"/>
    <property type="molecule type" value="Genomic_DNA"/>
</dbReference>
<geneLocation type="mitochondrion" evidence="18"/>
<keyword evidence="7 17" id="KW-0679">Respiratory chain</keyword>
<evidence type="ECO:0000313" key="18">
    <source>
        <dbReference type="EMBL" id="AXS66345.1"/>
    </source>
</evidence>
<evidence type="ECO:0000256" key="8">
    <source>
        <dbReference type="ARBA" id="ARBA00022692"/>
    </source>
</evidence>
<keyword evidence="17" id="KW-0999">Mitochondrion inner membrane</keyword>
<dbReference type="Gene3D" id="1.10.287.3510">
    <property type="match status" value="1"/>
</dbReference>
<dbReference type="PANTHER" id="PTHR11434:SF0">
    <property type="entry name" value="NADH-UBIQUINONE OXIDOREDUCTASE CHAIN 4L"/>
    <property type="match status" value="1"/>
</dbReference>
<keyword evidence="6 17" id="KW-0813">Transport</keyword>
<proteinExistence type="inferred from homology"/>
<keyword evidence="9 17" id="KW-1278">Translocase</keyword>
<evidence type="ECO:0000256" key="17">
    <source>
        <dbReference type="RuleBase" id="RU004419"/>
    </source>
</evidence>
<keyword evidence="14 17" id="KW-0496">Mitochondrion</keyword>
<evidence type="ECO:0000256" key="10">
    <source>
        <dbReference type="ARBA" id="ARBA00022982"/>
    </source>
</evidence>
<keyword evidence="12 17" id="KW-0520">NAD</keyword>
<evidence type="ECO:0000256" key="14">
    <source>
        <dbReference type="ARBA" id="ARBA00023128"/>
    </source>
</evidence>
<comment type="function">
    <text evidence="1">Core subunit of the mitochondrial membrane respiratory chain NADH dehydrogenase (Complex I) that is believed to belong to the minimal assembly required for catalysis. Complex I functions in the transfer of electrons from NADH to the respiratory chain. The immediate electron acceptor for the enzyme is believed to be ubiquinone.</text>
</comment>
<evidence type="ECO:0000256" key="13">
    <source>
        <dbReference type="ARBA" id="ARBA00023075"/>
    </source>
</evidence>
<dbReference type="Pfam" id="PF00420">
    <property type="entry name" value="Oxidored_q2"/>
    <property type="match status" value="1"/>
</dbReference>
<reference evidence="18" key="1">
    <citation type="journal article" date="2018" name="J. ISSAAS">
        <title>The contribution of mitochondrial metagenomics to large-scale data mining and phylogenetic analysis of Coleoptera.</title>
        <authorList>
            <person name="Miller K."/>
            <person name="Linard B."/>
            <person name="Motyka M."/>
            <person name="Bocek M."/>
            <person name="Vogler A.P."/>
        </authorList>
    </citation>
    <scope>NUCLEOTIDE SEQUENCE</scope>
</reference>
<evidence type="ECO:0000256" key="6">
    <source>
        <dbReference type="ARBA" id="ARBA00022448"/>
    </source>
</evidence>
<accession>A0A346RJU8</accession>
<evidence type="ECO:0000256" key="4">
    <source>
        <dbReference type="ARBA" id="ARBA00012944"/>
    </source>
</evidence>
<evidence type="ECO:0000256" key="16">
    <source>
        <dbReference type="ARBA" id="ARBA00049551"/>
    </source>
</evidence>
<evidence type="ECO:0000256" key="11">
    <source>
        <dbReference type="ARBA" id="ARBA00022989"/>
    </source>
</evidence>
<dbReference type="GO" id="GO:0008137">
    <property type="term" value="F:NADH dehydrogenase (ubiquinone) activity"/>
    <property type="evidence" value="ECO:0007669"/>
    <property type="project" value="UniProtKB-EC"/>
</dbReference>
<gene>
    <name evidence="18" type="primary">nad4l</name>
</gene>
<dbReference type="PANTHER" id="PTHR11434">
    <property type="entry name" value="NADH-UBIQUINONE OXIDOREDUCTASE SUBUNIT ND4L"/>
    <property type="match status" value="1"/>
</dbReference>
<dbReference type="InterPro" id="IPR001133">
    <property type="entry name" value="NADH_UbQ_OxRdtase_chain4L/K"/>
</dbReference>
<sequence>MLILLISMFFSGALVFAMKRKHLLLVLMSLEFLVLSLFLNMLMSFSVVNFEIYFVMIFLSMSVCEGAIGLALLVSLIRTHGNDYFNSFNVLW</sequence>
<dbReference type="GO" id="GO:0030964">
    <property type="term" value="C:NADH dehydrogenase complex"/>
    <property type="evidence" value="ECO:0007669"/>
    <property type="project" value="TreeGrafter"/>
</dbReference>
<feature type="transmembrane region" description="Helical" evidence="17">
    <location>
        <begin position="27"/>
        <end position="45"/>
    </location>
</feature>
<keyword evidence="15 17" id="KW-0472">Membrane</keyword>
<evidence type="ECO:0000256" key="7">
    <source>
        <dbReference type="ARBA" id="ARBA00022660"/>
    </source>
</evidence>
<protein>
    <recommendedName>
        <fullName evidence="5 17">NADH-ubiquinone oxidoreductase chain 4L</fullName>
        <ecNumber evidence="4 17">7.1.1.2</ecNumber>
    </recommendedName>
</protein>
<comment type="catalytic activity">
    <reaction evidence="16 17">
        <text>a ubiquinone + NADH + 5 H(+)(in) = a ubiquinol + NAD(+) + 4 H(+)(out)</text>
        <dbReference type="Rhea" id="RHEA:29091"/>
        <dbReference type="Rhea" id="RHEA-COMP:9565"/>
        <dbReference type="Rhea" id="RHEA-COMP:9566"/>
        <dbReference type="ChEBI" id="CHEBI:15378"/>
        <dbReference type="ChEBI" id="CHEBI:16389"/>
        <dbReference type="ChEBI" id="CHEBI:17976"/>
        <dbReference type="ChEBI" id="CHEBI:57540"/>
        <dbReference type="ChEBI" id="CHEBI:57945"/>
        <dbReference type="EC" id="7.1.1.2"/>
    </reaction>
</comment>
<keyword evidence="10 17" id="KW-0249">Electron transport</keyword>
<keyword evidence="8 17" id="KW-0812">Transmembrane</keyword>
<keyword evidence="13 17" id="KW-0830">Ubiquinone</keyword>